<proteinExistence type="predicted"/>
<dbReference type="Proteomes" id="UP000467841">
    <property type="component" value="Unassembled WGS sequence"/>
</dbReference>
<evidence type="ECO:0000256" key="1">
    <source>
        <dbReference type="SAM" id="MobiDB-lite"/>
    </source>
</evidence>
<name>A0A6D2J0F8_9BRAS</name>
<protein>
    <submittedName>
        <fullName evidence="2">Uncharacterized protein</fullName>
    </submittedName>
</protein>
<keyword evidence="3" id="KW-1185">Reference proteome</keyword>
<dbReference type="AlphaFoldDB" id="A0A6D2J0F8"/>
<dbReference type="PANTHER" id="PTHR47481">
    <property type="match status" value="1"/>
</dbReference>
<dbReference type="EMBL" id="CACVBM020001163">
    <property type="protein sequence ID" value="CAA7036429.1"/>
    <property type="molecule type" value="Genomic_DNA"/>
</dbReference>
<evidence type="ECO:0000313" key="3">
    <source>
        <dbReference type="Proteomes" id="UP000467841"/>
    </source>
</evidence>
<dbReference type="OrthoDB" id="1912561at2759"/>
<feature type="compositionally biased region" description="Polar residues" evidence="1">
    <location>
        <begin position="247"/>
        <end position="257"/>
    </location>
</feature>
<organism evidence="2 3">
    <name type="scientific">Microthlaspi erraticum</name>
    <dbReference type="NCBI Taxonomy" id="1685480"/>
    <lineage>
        <taxon>Eukaryota</taxon>
        <taxon>Viridiplantae</taxon>
        <taxon>Streptophyta</taxon>
        <taxon>Embryophyta</taxon>
        <taxon>Tracheophyta</taxon>
        <taxon>Spermatophyta</taxon>
        <taxon>Magnoliopsida</taxon>
        <taxon>eudicotyledons</taxon>
        <taxon>Gunneridae</taxon>
        <taxon>Pentapetalae</taxon>
        <taxon>rosids</taxon>
        <taxon>malvids</taxon>
        <taxon>Brassicales</taxon>
        <taxon>Brassicaceae</taxon>
        <taxon>Coluteocarpeae</taxon>
        <taxon>Microthlaspi</taxon>
    </lineage>
</organism>
<accession>A0A6D2J0F8</accession>
<dbReference type="Pfam" id="PF14223">
    <property type="entry name" value="Retrotran_gag_2"/>
    <property type="match status" value="1"/>
</dbReference>
<evidence type="ECO:0000313" key="2">
    <source>
        <dbReference type="EMBL" id="CAA7036429.1"/>
    </source>
</evidence>
<reference evidence="2" key="1">
    <citation type="submission" date="2020-01" db="EMBL/GenBank/DDBJ databases">
        <authorList>
            <person name="Mishra B."/>
        </authorList>
    </citation>
    <scope>NUCLEOTIDE SEQUENCE [LARGE SCALE GENOMIC DNA]</scope>
</reference>
<gene>
    <name evidence="2" type="ORF">MERR_LOCUS23664</name>
</gene>
<comment type="caution">
    <text evidence="2">The sequence shown here is derived from an EMBL/GenBank/DDBJ whole genome shotgun (WGS) entry which is preliminary data.</text>
</comment>
<sequence>MVSRATTSSEVWETLALTYSKPSRGHVKQLKTQLKNWRRDTKTIDAYIQGITTRLDQLAILGKAVEHEDQIDLILDVLTEDYKSVIDQVEGRDTPPTITELHERLFNHEAKLLSAADSAVSPHLPINANVAQQHRSHSNNCKKQSKQRQLLQQLAADITVQLAAIAEQGRLAWSKTISWTVSDLWSTRTWCKTVSKAVEFSTNHHCLSTTNPIHTMAAKSKYCRQFTLLSQQLAPQQWRDTPHDVRPTQSITTSAVSWSRRCDHS</sequence>
<dbReference type="PANTHER" id="PTHR47481:SF22">
    <property type="entry name" value="RETROTRANSPOSON GAG DOMAIN-CONTAINING PROTEIN"/>
    <property type="match status" value="1"/>
</dbReference>
<feature type="region of interest" description="Disordered" evidence="1">
    <location>
        <begin position="238"/>
        <end position="265"/>
    </location>
</feature>